<dbReference type="EMBL" id="CAXIEN010000063">
    <property type="protein sequence ID" value="CAL1272827.1"/>
    <property type="molecule type" value="Genomic_DNA"/>
</dbReference>
<accession>A0AAV1ZMS6</accession>
<name>A0AAV1ZMS6_9ARAC</name>
<gene>
    <name evidence="2" type="ORF">LARSCL_LOCUS6600</name>
</gene>
<proteinExistence type="predicted"/>
<evidence type="ECO:0000256" key="1">
    <source>
        <dbReference type="SAM" id="MobiDB-lite"/>
    </source>
</evidence>
<reference evidence="2 3" key="1">
    <citation type="submission" date="2024-04" db="EMBL/GenBank/DDBJ databases">
        <authorList>
            <person name="Rising A."/>
            <person name="Reimegard J."/>
            <person name="Sonavane S."/>
            <person name="Akerstrom W."/>
            <person name="Nylinder S."/>
            <person name="Hedman E."/>
            <person name="Kallberg Y."/>
        </authorList>
    </citation>
    <scope>NUCLEOTIDE SEQUENCE [LARGE SCALE GENOMIC DNA]</scope>
</reference>
<evidence type="ECO:0000313" key="2">
    <source>
        <dbReference type="EMBL" id="CAL1272827.1"/>
    </source>
</evidence>
<protein>
    <submittedName>
        <fullName evidence="2">Uncharacterized protein</fullName>
    </submittedName>
</protein>
<dbReference type="AlphaFoldDB" id="A0AAV1ZMS6"/>
<sequence length="88" mass="9741">MAANYPGTSNESIRNDPMPRTTSEDDTIILPPDVQRVCLLVLSSTEEFIAYTFGGSNIFLSHAKTGETIFTSQHHTFSVCRIGFQLTD</sequence>
<evidence type="ECO:0000313" key="3">
    <source>
        <dbReference type="Proteomes" id="UP001497382"/>
    </source>
</evidence>
<feature type="compositionally biased region" description="Polar residues" evidence="1">
    <location>
        <begin position="1"/>
        <end position="12"/>
    </location>
</feature>
<keyword evidence="3" id="KW-1185">Reference proteome</keyword>
<comment type="caution">
    <text evidence="2">The sequence shown here is derived from an EMBL/GenBank/DDBJ whole genome shotgun (WGS) entry which is preliminary data.</text>
</comment>
<organism evidence="2 3">
    <name type="scientific">Larinioides sclopetarius</name>
    <dbReference type="NCBI Taxonomy" id="280406"/>
    <lineage>
        <taxon>Eukaryota</taxon>
        <taxon>Metazoa</taxon>
        <taxon>Ecdysozoa</taxon>
        <taxon>Arthropoda</taxon>
        <taxon>Chelicerata</taxon>
        <taxon>Arachnida</taxon>
        <taxon>Araneae</taxon>
        <taxon>Araneomorphae</taxon>
        <taxon>Entelegynae</taxon>
        <taxon>Araneoidea</taxon>
        <taxon>Araneidae</taxon>
        <taxon>Larinioides</taxon>
    </lineage>
</organism>
<dbReference type="Proteomes" id="UP001497382">
    <property type="component" value="Unassembled WGS sequence"/>
</dbReference>
<feature type="non-terminal residue" evidence="2">
    <location>
        <position position="88"/>
    </location>
</feature>
<feature type="region of interest" description="Disordered" evidence="1">
    <location>
        <begin position="1"/>
        <end position="27"/>
    </location>
</feature>